<reference evidence="1 2" key="1">
    <citation type="journal article" date="2019" name="Int. J. Syst. Evol. Microbiol.">
        <title>The Global Catalogue of Microorganisms (GCM) 10K type strain sequencing project: providing services to taxonomists for standard genome sequencing and annotation.</title>
        <authorList>
            <consortium name="The Broad Institute Genomics Platform"/>
            <consortium name="The Broad Institute Genome Sequencing Center for Infectious Disease"/>
            <person name="Wu L."/>
            <person name="Ma J."/>
        </authorList>
    </citation>
    <scope>NUCLEOTIDE SEQUENCE [LARGE SCALE GENOMIC DNA]</scope>
    <source>
        <strain evidence="1 2">JCM 10425</strain>
    </source>
</reference>
<proteinExistence type="predicted"/>
<keyword evidence="2" id="KW-1185">Reference proteome</keyword>
<comment type="caution">
    <text evidence="1">The sequence shown here is derived from an EMBL/GenBank/DDBJ whole genome shotgun (WGS) entry which is preliminary data.</text>
</comment>
<sequence length="269" mass="29125">MVSSKVSRVSDVQALLADGSWRLDDTGAAVFRLAPDSAARRRELVEQLGADPSDAEQWESVLIEALLTDPATAGLRELELHLTDYHHSARRAAEAIATVPRDRLTSLTFGHDFTYLYAPATTSTGAKFDPLDRLHEGFVHDSRNGLWEALPALRTLTVGGALLFDDIRSDTLTSLTVRGVPLSDGSLVPTAAPALESLRLDVPTDVFGVACPVLQLEELTPSRFPRLRRLDLSRCDFDTSDGEVDEILRATGMAGQLTALALPGDPALR</sequence>
<accession>A0ABN0V4M2</accession>
<protein>
    <recommendedName>
        <fullName evidence="3">Leucine-rich repeat domain-containing protein</fullName>
    </recommendedName>
</protein>
<dbReference type="EMBL" id="BAAAGX010000033">
    <property type="protein sequence ID" value="GAA0275145.1"/>
    <property type="molecule type" value="Genomic_DNA"/>
</dbReference>
<gene>
    <name evidence="1" type="ORF">GCM10009539_73630</name>
</gene>
<dbReference type="Proteomes" id="UP001500967">
    <property type="component" value="Unassembled WGS sequence"/>
</dbReference>
<evidence type="ECO:0008006" key="3">
    <source>
        <dbReference type="Google" id="ProtNLM"/>
    </source>
</evidence>
<name>A0ABN0V4M2_9ACTN</name>
<dbReference type="Gene3D" id="3.80.10.10">
    <property type="entry name" value="Ribonuclease Inhibitor"/>
    <property type="match status" value="1"/>
</dbReference>
<organism evidence="1 2">
    <name type="scientific">Cryptosporangium japonicum</name>
    <dbReference type="NCBI Taxonomy" id="80872"/>
    <lineage>
        <taxon>Bacteria</taxon>
        <taxon>Bacillati</taxon>
        <taxon>Actinomycetota</taxon>
        <taxon>Actinomycetes</taxon>
        <taxon>Cryptosporangiales</taxon>
        <taxon>Cryptosporangiaceae</taxon>
        <taxon>Cryptosporangium</taxon>
    </lineage>
</organism>
<dbReference type="InterPro" id="IPR032675">
    <property type="entry name" value="LRR_dom_sf"/>
</dbReference>
<evidence type="ECO:0000313" key="2">
    <source>
        <dbReference type="Proteomes" id="UP001500967"/>
    </source>
</evidence>
<evidence type="ECO:0000313" key="1">
    <source>
        <dbReference type="EMBL" id="GAA0275145.1"/>
    </source>
</evidence>